<dbReference type="PATRIC" id="fig|298794.3.peg.4380"/>
<protein>
    <submittedName>
        <fullName evidence="1">Uncharacterized protein</fullName>
    </submittedName>
</protein>
<sequence>MAGEKKVAFGASGGFGEMDCSPPTISGADAASRTLTLTLPEEPAARRRVLAVVTPERGLLEIYSPYADASESEDIMVPSHATSWSKARTRRRFTVSSDTLDGLRPRSGKPEVLFLEAGRYRFALLNGIDAALLKANGTKVNVEAACSFDWTP</sequence>
<proteinExistence type="predicted"/>
<comment type="caution">
    <text evidence="1">The sequence shown here is derived from an EMBL/GenBank/DDBJ whole genome shotgun (WGS) entry which is preliminary data.</text>
</comment>
<dbReference type="EMBL" id="LABY01000028">
    <property type="protein sequence ID" value="KMO41807.1"/>
    <property type="molecule type" value="Genomic_DNA"/>
</dbReference>
<dbReference type="Proteomes" id="UP000035955">
    <property type="component" value="Unassembled WGS sequence"/>
</dbReference>
<gene>
    <name evidence="1" type="ORF">VQ02_04635</name>
</gene>
<keyword evidence="2" id="KW-1185">Reference proteome</keyword>
<dbReference type="AlphaFoldDB" id="A0A0J6T7E5"/>
<evidence type="ECO:0000313" key="1">
    <source>
        <dbReference type="EMBL" id="KMO41807.1"/>
    </source>
</evidence>
<evidence type="ECO:0000313" key="2">
    <source>
        <dbReference type="Proteomes" id="UP000035955"/>
    </source>
</evidence>
<name>A0A0J6T7E5_9HYPH</name>
<reference evidence="1 2" key="1">
    <citation type="submission" date="2015-03" db="EMBL/GenBank/DDBJ databases">
        <title>Genome sequencing of Methylobacterium variabile DSM 16961.</title>
        <authorList>
            <person name="Chaudhry V."/>
            <person name="Patil P.B."/>
        </authorList>
    </citation>
    <scope>NUCLEOTIDE SEQUENCE [LARGE SCALE GENOMIC DNA]</scope>
    <source>
        <strain evidence="1 2">DSM 16961</strain>
    </source>
</reference>
<accession>A0A0J6T7E5</accession>
<organism evidence="1 2">
    <name type="scientific">Methylobacterium variabile</name>
    <dbReference type="NCBI Taxonomy" id="298794"/>
    <lineage>
        <taxon>Bacteria</taxon>
        <taxon>Pseudomonadati</taxon>
        <taxon>Pseudomonadota</taxon>
        <taxon>Alphaproteobacteria</taxon>
        <taxon>Hyphomicrobiales</taxon>
        <taxon>Methylobacteriaceae</taxon>
        <taxon>Methylobacterium</taxon>
    </lineage>
</organism>